<proteinExistence type="predicted"/>
<evidence type="ECO:0000313" key="1">
    <source>
        <dbReference type="EMBL" id="KGH48251.1"/>
    </source>
</evidence>
<accession>A0A098YEU3</accession>
<comment type="caution">
    <text evidence="1">The sequence shown here is derived from an EMBL/GenBank/DDBJ whole genome shotgun (WGS) entry which is preliminary data.</text>
</comment>
<dbReference type="Proteomes" id="UP000029713">
    <property type="component" value="Unassembled WGS sequence"/>
</dbReference>
<dbReference type="EMBL" id="JPMX01000009">
    <property type="protein sequence ID" value="KGH48251.1"/>
    <property type="molecule type" value="Genomic_DNA"/>
</dbReference>
<sequence>MTIARQDHPHWIPEAWAHLEQRRAERRAAGITFLPDWCVRQDRRAAAARPSPRTLHVEVGRFSAWLDGPDITALLDAVGITERLRDHGRWMVPADRADDVMSWAEWRERRIVTCADVDR</sequence>
<protein>
    <submittedName>
        <fullName evidence="1">Uncharacterized protein</fullName>
    </submittedName>
</protein>
<dbReference type="AlphaFoldDB" id="A0A098YEU3"/>
<organism evidence="1 2">
    <name type="scientific">Modestobacter caceresii</name>
    <dbReference type="NCBI Taxonomy" id="1522368"/>
    <lineage>
        <taxon>Bacteria</taxon>
        <taxon>Bacillati</taxon>
        <taxon>Actinomycetota</taxon>
        <taxon>Actinomycetes</taxon>
        <taxon>Geodermatophilales</taxon>
        <taxon>Geodermatophilaceae</taxon>
        <taxon>Modestobacter</taxon>
    </lineage>
</organism>
<keyword evidence="2" id="KW-1185">Reference proteome</keyword>
<gene>
    <name evidence="1" type="ORF">IN07_03350</name>
</gene>
<dbReference type="OrthoDB" id="5196633at2"/>
<dbReference type="RefSeq" id="WP_036333539.1">
    <property type="nucleotide sequence ID" value="NZ_JPMX01000009.1"/>
</dbReference>
<reference evidence="1 2" key="1">
    <citation type="submission" date="2014-07" db="EMBL/GenBank/DDBJ databases">
        <title>Biosystematic studies on Modestobacter strains isolated from extreme hyper-arid desert soil and from historic building.</title>
        <authorList>
            <person name="Bukarasam K."/>
            <person name="Bull A."/>
            <person name="Girard G."/>
            <person name="van Wezel G."/>
            <person name="Goodfellow M."/>
        </authorList>
    </citation>
    <scope>NUCLEOTIDE SEQUENCE [LARGE SCALE GENOMIC DNA]</scope>
    <source>
        <strain evidence="1 2">KNN45-2b</strain>
    </source>
</reference>
<dbReference type="STRING" id="1522368.IN07_03350"/>
<evidence type="ECO:0000313" key="2">
    <source>
        <dbReference type="Proteomes" id="UP000029713"/>
    </source>
</evidence>
<name>A0A098YEU3_9ACTN</name>